<dbReference type="InterPro" id="IPR051918">
    <property type="entry name" value="STPP_CPPED1"/>
</dbReference>
<keyword evidence="5" id="KW-1185">Reference proteome</keyword>
<protein>
    <submittedName>
        <fullName evidence="4">Calcineurin-like phosphoesterase family protein</fullName>
    </submittedName>
</protein>
<sequence length="622" mass="67643">MRFLVPALTCASLLLAACGGNSSGSFANTSADARPPSVTPPATTPDVTPDVSTPTANRAANCTAFAPDAFVTRNELASGQRVANAALMLRFLHYTDDHIIDDEGQTVNGLGVSDPINPLFESAQRLQEEYSDEVLNNMIGRSNDCLKDFPASFMIVTGDSADLTTLSETRRFIDNLDGTFDQLSAFEKSCVANFPAGTPAFITQQACTRFTGRGVPDSQSPDPDIADPSFQFTLTRTLRQIVNQLAAQLGRDVTGATDPTRQTLTQAPGLPQVLRCSEGDEGCENSALKTPWYVAFGNHDGYLRGTVPVGIGINEASFLTTGRRHIVQPKEFIQEFFETSSLPVGHGFNMVDAARRDDNDKRNDGYYAFTSGNFRMIVLSTVIDGTDPRLPTDLIRNPFALADGTVDRSQFEWMKAELDKAYKAKQLVMVFSHHPDLAFAEFGMFAAAVPLDLTAAELDAELASYPNVVAWLAGHTHIHRVRPFVVTATEDGALTGSNGEINTPVVCKKPGVAADGLPHCRGFWQVETASLIDFPQEQRLIEVFDNGNGTGTLRGPVLTHSFERSRVLAEADDRCQFYLLDPNSLQKLSSDGGLDAVCSFGMTRQGTALDRNVELMFRLPRF</sequence>
<name>A0A3E0H987_9GAMM</name>
<dbReference type="Proteomes" id="UP000256774">
    <property type="component" value="Unassembled WGS sequence"/>
</dbReference>
<dbReference type="PANTHER" id="PTHR43143:SF1">
    <property type="entry name" value="SERINE_THREONINE-PROTEIN PHOSPHATASE CPPED1"/>
    <property type="match status" value="1"/>
</dbReference>
<dbReference type="PROSITE" id="PS51257">
    <property type="entry name" value="PROKAR_LIPOPROTEIN"/>
    <property type="match status" value="1"/>
</dbReference>
<dbReference type="EMBL" id="QUNR01000001">
    <property type="protein sequence ID" value="REH40268.1"/>
    <property type="molecule type" value="Genomic_DNA"/>
</dbReference>
<accession>A0A3E0H987</accession>
<evidence type="ECO:0000256" key="2">
    <source>
        <dbReference type="SAM" id="SignalP"/>
    </source>
</evidence>
<reference evidence="4 5" key="1">
    <citation type="submission" date="2018-08" db="EMBL/GenBank/DDBJ databases">
        <title>Genomic Encyclopedia of Type Strains, Phase IV (KMG-IV): sequencing the most valuable type-strain genomes for metagenomic binning, comparative biology and taxonomic classification.</title>
        <authorList>
            <person name="Goeker M."/>
        </authorList>
    </citation>
    <scope>NUCLEOTIDE SEQUENCE [LARGE SCALE GENOMIC DNA]</scope>
    <source>
        <strain evidence="4 5">DSM 26022</strain>
    </source>
</reference>
<dbReference type="SUPFAM" id="SSF56300">
    <property type="entry name" value="Metallo-dependent phosphatases"/>
    <property type="match status" value="1"/>
</dbReference>
<dbReference type="InterPro" id="IPR029052">
    <property type="entry name" value="Metallo-depent_PP-like"/>
</dbReference>
<dbReference type="InterPro" id="IPR004843">
    <property type="entry name" value="Calcineurin-like_PHP"/>
</dbReference>
<feature type="region of interest" description="Disordered" evidence="1">
    <location>
        <begin position="29"/>
        <end position="55"/>
    </location>
</feature>
<feature type="chain" id="PRO_5017582813" evidence="2">
    <location>
        <begin position="28"/>
        <end position="622"/>
    </location>
</feature>
<feature type="domain" description="Calcineurin-like phosphoesterase" evidence="3">
    <location>
        <begin position="288"/>
        <end position="478"/>
    </location>
</feature>
<gene>
    <name evidence="4" type="ORF">DFR26_0467</name>
</gene>
<proteinExistence type="predicted"/>
<organism evidence="4 5">
    <name type="scientific">Paraperlucidibaca baekdonensis</name>
    <dbReference type="NCBI Taxonomy" id="748120"/>
    <lineage>
        <taxon>Bacteria</taxon>
        <taxon>Pseudomonadati</taxon>
        <taxon>Pseudomonadota</taxon>
        <taxon>Gammaproteobacteria</taxon>
        <taxon>Moraxellales</taxon>
        <taxon>Moraxellaceae</taxon>
        <taxon>Paraperlucidibaca</taxon>
    </lineage>
</organism>
<keyword evidence="2" id="KW-0732">Signal</keyword>
<evidence type="ECO:0000256" key="1">
    <source>
        <dbReference type="SAM" id="MobiDB-lite"/>
    </source>
</evidence>
<dbReference type="OrthoDB" id="8132905at2"/>
<evidence type="ECO:0000313" key="5">
    <source>
        <dbReference type="Proteomes" id="UP000256774"/>
    </source>
</evidence>
<dbReference type="Pfam" id="PF00149">
    <property type="entry name" value="Metallophos"/>
    <property type="match status" value="1"/>
</dbReference>
<dbReference type="PANTHER" id="PTHR43143">
    <property type="entry name" value="METALLOPHOSPHOESTERASE, CALCINEURIN SUPERFAMILY"/>
    <property type="match status" value="1"/>
</dbReference>
<comment type="caution">
    <text evidence="4">The sequence shown here is derived from an EMBL/GenBank/DDBJ whole genome shotgun (WGS) entry which is preliminary data.</text>
</comment>
<evidence type="ECO:0000259" key="3">
    <source>
        <dbReference type="Pfam" id="PF00149"/>
    </source>
</evidence>
<evidence type="ECO:0000313" key="4">
    <source>
        <dbReference type="EMBL" id="REH40268.1"/>
    </source>
</evidence>
<dbReference type="Gene3D" id="3.60.21.10">
    <property type="match status" value="1"/>
</dbReference>
<feature type="compositionally biased region" description="Low complexity" evidence="1">
    <location>
        <begin position="44"/>
        <end position="55"/>
    </location>
</feature>
<dbReference type="AlphaFoldDB" id="A0A3E0H987"/>
<dbReference type="RefSeq" id="WP_116207316.1">
    <property type="nucleotide sequence ID" value="NZ_QUNR01000001.1"/>
</dbReference>
<feature type="signal peptide" evidence="2">
    <location>
        <begin position="1"/>
        <end position="27"/>
    </location>
</feature>
<dbReference type="GO" id="GO:0016787">
    <property type="term" value="F:hydrolase activity"/>
    <property type="evidence" value="ECO:0007669"/>
    <property type="project" value="InterPro"/>
</dbReference>